<reference evidence="2" key="1">
    <citation type="submission" date="2018-12" db="EMBL/GenBank/DDBJ databases">
        <title>Novel natural products biosynthetic potential of the class Ktedonobacteria.</title>
        <authorList>
            <person name="Zheng Y."/>
            <person name="Saitou A."/>
            <person name="Wang C.M."/>
            <person name="Toyoda A."/>
            <person name="Minakuchi Y."/>
            <person name="Sekiguchi Y."/>
            <person name="Ueda K."/>
            <person name="Takano H."/>
            <person name="Sakai Y."/>
            <person name="Yokota A."/>
            <person name="Yabe S."/>
        </authorList>
    </citation>
    <scope>NUCLEOTIDE SEQUENCE</scope>
    <source>
        <strain evidence="2">A3-2</strain>
    </source>
</reference>
<proteinExistence type="predicted"/>
<evidence type="ECO:0000256" key="1">
    <source>
        <dbReference type="SAM" id="MobiDB-lite"/>
    </source>
</evidence>
<feature type="region of interest" description="Disordered" evidence="1">
    <location>
        <begin position="138"/>
        <end position="161"/>
    </location>
</feature>
<dbReference type="EMBL" id="AP019377">
    <property type="protein sequence ID" value="BBH94810.1"/>
    <property type="molecule type" value="Genomic_DNA"/>
</dbReference>
<evidence type="ECO:0000313" key="2">
    <source>
        <dbReference type="EMBL" id="BBH94810.1"/>
    </source>
</evidence>
<protein>
    <submittedName>
        <fullName evidence="2">Uncharacterized protein</fullName>
    </submittedName>
</protein>
<dbReference type="AlphaFoldDB" id="A0A455T4L5"/>
<sequence length="161" mass="18960">MLSGQQIRAIALLSDEVLYPEAIDFMRQLLEEEDCKPLSSSQINDLHSISLAHNYQALRDFITHQAERNWPASKRNIEIFYQNLKKYMDNMQKKRLKTEFHLLDDQGGIQAMRAQTEELMAQLMAEFIQHLVAENSRQEARRKQQEEQANKNLARGERSWQ</sequence>
<accession>A0A455T4L5</accession>
<name>A0A455T4L5_9CHLR</name>
<gene>
    <name evidence="2" type="ORF">KTA_30090</name>
</gene>
<organism evidence="2">
    <name type="scientific">Thermogemmatispora argillosa</name>
    <dbReference type="NCBI Taxonomy" id="2045280"/>
    <lineage>
        <taxon>Bacteria</taxon>
        <taxon>Bacillati</taxon>
        <taxon>Chloroflexota</taxon>
        <taxon>Ktedonobacteria</taxon>
        <taxon>Thermogemmatisporales</taxon>
        <taxon>Thermogemmatisporaceae</taxon>
        <taxon>Thermogemmatispora</taxon>
    </lineage>
</organism>